<dbReference type="EMBL" id="RSED01000003">
    <property type="protein sequence ID" value="RRS05624.1"/>
    <property type="molecule type" value="Genomic_DNA"/>
</dbReference>
<keyword evidence="6" id="KW-0029">Amino-acid transport</keyword>
<dbReference type="GO" id="GO:0005524">
    <property type="term" value="F:ATP binding"/>
    <property type="evidence" value="ECO:0007669"/>
    <property type="project" value="UniProtKB-KW"/>
</dbReference>
<reference evidence="8 9" key="1">
    <citation type="submission" date="2018-12" db="EMBL/GenBank/DDBJ databases">
        <title>The whole draft genome of Aquabacterium sp. SJQ9.</title>
        <authorList>
            <person name="Sun L."/>
            <person name="Gao X."/>
            <person name="Chen W."/>
            <person name="Huang K."/>
        </authorList>
    </citation>
    <scope>NUCLEOTIDE SEQUENCE [LARGE SCALE GENOMIC DNA]</scope>
    <source>
        <strain evidence="8 9">SJQ9</strain>
    </source>
</reference>
<dbReference type="SMART" id="SM00382">
    <property type="entry name" value="AAA"/>
    <property type="match status" value="1"/>
</dbReference>
<comment type="similarity">
    <text evidence="1">Belongs to the ABC transporter superfamily.</text>
</comment>
<gene>
    <name evidence="8" type="ORF">EIP75_05380</name>
</gene>
<proteinExistence type="inferred from homology"/>
<dbReference type="AlphaFoldDB" id="A0A3R8TVD8"/>
<dbReference type="Proteomes" id="UP000269265">
    <property type="component" value="Unassembled WGS sequence"/>
</dbReference>
<dbReference type="GO" id="GO:0015658">
    <property type="term" value="F:branched-chain amino acid transmembrane transporter activity"/>
    <property type="evidence" value="ECO:0007669"/>
    <property type="project" value="TreeGrafter"/>
</dbReference>
<dbReference type="InterPro" id="IPR003439">
    <property type="entry name" value="ABC_transporter-like_ATP-bd"/>
</dbReference>
<dbReference type="GO" id="GO:0016887">
    <property type="term" value="F:ATP hydrolysis activity"/>
    <property type="evidence" value="ECO:0007669"/>
    <property type="project" value="InterPro"/>
</dbReference>
<dbReference type="PANTHER" id="PTHR43820">
    <property type="entry name" value="HIGH-AFFINITY BRANCHED-CHAIN AMINO ACID TRANSPORT ATP-BINDING PROTEIN LIVF"/>
    <property type="match status" value="1"/>
</dbReference>
<organism evidence="8 9">
    <name type="scientific">Aquabacterium soli</name>
    <dbReference type="NCBI Taxonomy" id="2493092"/>
    <lineage>
        <taxon>Bacteria</taxon>
        <taxon>Pseudomonadati</taxon>
        <taxon>Pseudomonadota</taxon>
        <taxon>Betaproteobacteria</taxon>
        <taxon>Burkholderiales</taxon>
        <taxon>Aquabacterium</taxon>
    </lineage>
</organism>
<evidence type="ECO:0000313" key="9">
    <source>
        <dbReference type="Proteomes" id="UP000269265"/>
    </source>
</evidence>
<comment type="caution">
    <text evidence="8">The sequence shown here is derived from an EMBL/GenBank/DDBJ whole genome shotgun (WGS) entry which is preliminary data.</text>
</comment>
<dbReference type="GO" id="GO:0015807">
    <property type="term" value="P:L-amino acid transport"/>
    <property type="evidence" value="ECO:0007669"/>
    <property type="project" value="TreeGrafter"/>
</dbReference>
<evidence type="ECO:0000313" key="8">
    <source>
        <dbReference type="EMBL" id="RRS05624.1"/>
    </source>
</evidence>
<name>A0A3R8TVD8_9BURK</name>
<evidence type="ECO:0000256" key="1">
    <source>
        <dbReference type="ARBA" id="ARBA00005417"/>
    </source>
</evidence>
<dbReference type="SUPFAM" id="SSF52540">
    <property type="entry name" value="P-loop containing nucleoside triphosphate hydrolases"/>
    <property type="match status" value="1"/>
</dbReference>
<evidence type="ECO:0000259" key="7">
    <source>
        <dbReference type="PROSITE" id="PS50893"/>
    </source>
</evidence>
<keyword evidence="9" id="KW-1185">Reference proteome</keyword>
<keyword evidence="3" id="KW-0472">Membrane</keyword>
<dbReference type="InterPro" id="IPR052156">
    <property type="entry name" value="BCAA_Transport_ATP-bd_LivF"/>
</dbReference>
<protein>
    <submittedName>
        <fullName evidence="8">ABC transporter ATP-binding protein</fullName>
    </submittedName>
</protein>
<dbReference type="PANTHER" id="PTHR43820:SF4">
    <property type="entry name" value="HIGH-AFFINITY BRANCHED-CHAIN AMINO ACID TRANSPORT ATP-BINDING PROTEIN LIVF"/>
    <property type="match status" value="1"/>
</dbReference>
<evidence type="ECO:0000256" key="5">
    <source>
        <dbReference type="ARBA" id="ARBA00022840"/>
    </source>
</evidence>
<keyword evidence="3" id="KW-1003">Cell membrane</keyword>
<dbReference type="CDD" id="cd03224">
    <property type="entry name" value="ABC_TM1139_LivF_branched"/>
    <property type="match status" value="1"/>
</dbReference>
<dbReference type="PROSITE" id="PS00211">
    <property type="entry name" value="ABC_TRANSPORTER_1"/>
    <property type="match status" value="1"/>
</dbReference>
<accession>A0A3R8TVD8</accession>
<dbReference type="InterPro" id="IPR017871">
    <property type="entry name" value="ABC_transporter-like_CS"/>
</dbReference>
<dbReference type="PROSITE" id="PS50893">
    <property type="entry name" value="ABC_TRANSPORTER_2"/>
    <property type="match status" value="1"/>
</dbReference>
<feature type="domain" description="ABC transporter" evidence="7">
    <location>
        <begin position="2"/>
        <end position="234"/>
    </location>
</feature>
<sequence length="246" mass="26864">MLDIDNVRTGYGAINVLWDLSLKVQPGSLTVVVGPNGAGKTTLLRAVMGLLPVTGGDIRLGGQSIARQPTWSLPEQGLAMIPEGRMIFKDMTVEENLAMGAFPGSRRPRLASNMERIYGLFPRLKERRRQMAGALSGGEAQMLAMGRGLMAEPRVLLIDEPSLGLSPVMTQEIFAIIKSLKQQGVTMLLVEQNTRMALSVADRVYLMRGGKVIFEQAADQVDLAKLHDLYFARDTREEPESSGQPA</sequence>
<dbReference type="InterPro" id="IPR027417">
    <property type="entry name" value="P-loop_NTPase"/>
</dbReference>
<dbReference type="RefSeq" id="WP_125242192.1">
    <property type="nucleotide sequence ID" value="NZ_RSED01000003.1"/>
</dbReference>
<evidence type="ECO:0000256" key="4">
    <source>
        <dbReference type="ARBA" id="ARBA00022741"/>
    </source>
</evidence>
<dbReference type="Pfam" id="PF00005">
    <property type="entry name" value="ABC_tran"/>
    <property type="match status" value="1"/>
</dbReference>
<keyword evidence="2" id="KW-0813">Transport</keyword>
<dbReference type="InterPro" id="IPR003593">
    <property type="entry name" value="AAA+_ATPase"/>
</dbReference>
<dbReference type="Gene3D" id="3.40.50.300">
    <property type="entry name" value="P-loop containing nucleotide triphosphate hydrolases"/>
    <property type="match status" value="1"/>
</dbReference>
<keyword evidence="4" id="KW-0547">Nucleotide-binding</keyword>
<evidence type="ECO:0000256" key="3">
    <source>
        <dbReference type="ARBA" id="ARBA00022475"/>
    </source>
</evidence>
<dbReference type="OrthoDB" id="9776369at2"/>
<keyword evidence="5 8" id="KW-0067">ATP-binding</keyword>
<evidence type="ECO:0000256" key="6">
    <source>
        <dbReference type="ARBA" id="ARBA00022970"/>
    </source>
</evidence>
<evidence type="ECO:0000256" key="2">
    <source>
        <dbReference type="ARBA" id="ARBA00022448"/>
    </source>
</evidence>